<comment type="caution">
    <text evidence="5">The sequence shown here is derived from an EMBL/GenBank/DDBJ whole genome shotgun (WGS) entry which is preliminary data.</text>
</comment>
<feature type="domain" description="Methyltransferase" evidence="4">
    <location>
        <begin position="54"/>
        <end position="144"/>
    </location>
</feature>
<dbReference type="RefSeq" id="WP_255464905.1">
    <property type="nucleotide sequence ID" value="NZ_BAAANV010000037.1"/>
</dbReference>
<accession>A0ABN2BQL3</accession>
<keyword evidence="1 5" id="KW-0489">Methyltransferase</keyword>
<reference evidence="5 6" key="1">
    <citation type="journal article" date="2019" name="Int. J. Syst. Evol. Microbiol.">
        <title>The Global Catalogue of Microorganisms (GCM) 10K type strain sequencing project: providing services to taxonomists for standard genome sequencing and annotation.</title>
        <authorList>
            <consortium name="The Broad Institute Genomics Platform"/>
            <consortium name="The Broad Institute Genome Sequencing Center for Infectious Disease"/>
            <person name="Wu L."/>
            <person name="Ma J."/>
        </authorList>
    </citation>
    <scope>NUCLEOTIDE SEQUENCE [LARGE SCALE GENOMIC DNA]</scope>
    <source>
        <strain evidence="5 6">JCM 14588</strain>
    </source>
</reference>
<keyword evidence="6" id="KW-1185">Reference proteome</keyword>
<dbReference type="GO" id="GO:0032259">
    <property type="term" value="P:methylation"/>
    <property type="evidence" value="ECO:0007669"/>
    <property type="project" value="UniProtKB-KW"/>
</dbReference>
<dbReference type="Proteomes" id="UP001501288">
    <property type="component" value="Unassembled WGS sequence"/>
</dbReference>
<keyword evidence="2" id="KW-0808">Transferase</keyword>
<name>A0ABN2BQL3_9MICO</name>
<organism evidence="5 6">
    <name type="scientific">Dermacoccus barathri</name>
    <dbReference type="NCBI Taxonomy" id="322601"/>
    <lineage>
        <taxon>Bacteria</taxon>
        <taxon>Bacillati</taxon>
        <taxon>Actinomycetota</taxon>
        <taxon>Actinomycetes</taxon>
        <taxon>Micrococcales</taxon>
        <taxon>Dermacoccaceae</taxon>
        <taxon>Dermacoccus</taxon>
    </lineage>
</organism>
<dbReference type="CDD" id="cd02440">
    <property type="entry name" value="AdoMet_MTases"/>
    <property type="match status" value="1"/>
</dbReference>
<dbReference type="PANTHER" id="PTHR43464">
    <property type="entry name" value="METHYLTRANSFERASE"/>
    <property type="match status" value="1"/>
</dbReference>
<dbReference type="InterPro" id="IPR041698">
    <property type="entry name" value="Methyltransf_25"/>
</dbReference>
<dbReference type="EMBL" id="BAAANV010000037">
    <property type="protein sequence ID" value="GAA1544328.1"/>
    <property type="molecule type" value="Genomic_DNA"/>
</dbReference>
<sequence>MTSKEHGVRAAYDDVADLYADHFRATEAEQPVDVAMIEHFVSLLTSADGARPRVLDAGCGAGRMLPLLARFGADVEGVDLSPAMIRRAHRDHAQFTTRVGTLTALPHDTASFDGAFSWYSTIHNPDSDLPTMLAELARVTRAGGCVLVAFQAGEGERDASGAYRQRGHDIVLTRYLRTPDDMSAALEEVGLEVIARLERPAVGGEREPQAVVIARRT</sequence>
<evidence type="ECO:0000256" key="3">
    <source>
        <dbReference type="ARBA" id="ARBA00022691"/>
    </source>
</evidence>
<dbReference type="SUPFAM" id="SSF53335">
    <property type="entry name" value="S-adenosyl-L-methionine-dependent methyltransferases"/>
    <property type="match status" value="1"/>
</dbReference>
<protein>
    <submittedName>
        <fullName evidence="5">Class I SAM-dependent methyltransferase</fullName>
    </submittedName>
</protein>
<gene>
    <name evidence="5" type="ORF">GCM10009762_17170</name>
</gene>
<dbReference type="GO" id="GO:0008168">
    <property type="term" value="F:methyltransferase activity"/>
    <property type="evidence" value="ECO:0007669"/>
    <property type="project" value="UniProtKB-KW"/>
</dbReference>
<dbReference type="PANTHER" id="PTHR43464:SF19">
    <property type="entry name" value="UBIQUINONE BIOSYNTHESIS O-METHYLTRANSFERASE, MITOCHONDRIAL"/>
    <property type="match status" value="1"/>
</dbReference>
<evidence type="ECO:0000313" key="5">
    <source>
        <dbReference type="EMBL" id="GAA1544328.1"/>
    </source>
</evidence>
<evidence type="ECO:0000256" key="2">
    <source>
        <dbReference type="ARBA" id="ARBA00022679"/>
    </source>
</evidence>
<dbReference type="InterPro" id="IPR029063">
    <property type="entry name" value="SAM-dependent_MTases_sf"/>
</dbReference>
<keyword evidence="3" id="KW-0949">S-adenosyl-L-methionine</keyword>
<proteinExistence type="predicted"/>
<evidence type="ECO:0000259" key="4">
    <source>
        <dbReference type="Pfam" id="PF13649"/>
    </source>
</evidence>
<dbReference type="Gene3D" id="3.40.50.150">
    <property type="entry name" value="Vaccinia Virus protein VP39"/>
    <property type="match status" value="1"/>
</dbReference>
<evidence type="ECO:0000256" key="1">
    <source>
        <dbReference type="ARBA" id="ARBA00022603"/>
    </source>
</evidence>
<evidence type="ECO:0000313" key="6">
    <source>
        <dbReference type="Proteomes" id="UP001501288"/>
    </source>
</evidence>
<dbReference type="Pfam" id="PF13649">
    <property type="entry name" value="Methyltransf_25"/>
    <property type="match status" value="1"/>
</dbReference>